<evidence type="ECO:0000256" key="6">
    <source>
        <dbReference type="SAM" id="Phobius"/>
    </source>
</evidence>
<keyword evidence="8" id="KW-1185">Reference proteome</keyword>
<dbReference type="AlphaFoldDB" id="A0A8G2C1J7"/>
<evidence type="ECO:0000256" key="1">
    <source>
        <dbReference type="ARBA" id="ARBA00004651"/>
    </source>
</evidence>
<feature type="transmembrane region" description="Helical" evidence="6">
    <location>
        <begin position="41"/>
        <end position="59"/>
    </location>
</feature>
<dbReference type="InterPro" id="IPR051611">
    <property type="entry name" value="ECF_transporter_component"/>
</dbReference>
<dbReference type="PANTHER" id="PTHR34857">
    <property type="entry name" value="SLL0384 PROTEIN"/>
    <property type="match status" value="1"/>
</dbReference>
<feature type="transmembrane region" description="Helical" evidence="6">
    <location>
        <begin position="104"/>
        <end position="126"/>
    </location>
</feature>
<evidence type="ECO:0000256" key="3">
    <source>
        <dbReference type="ARBA" id="ARBA00022692"/>
    </source>
</evidence>
<organism evidence="7 8">
    <name type="scientific">Desulfomicrobium norvegicum (strain DSM 1741 / NCIMB 8310)</name>
    <name type="common">Desulfovibrio baculatus (strain Norway 4)</name>
    <name type="synonym">Desulfovibrio desulfuricans (strain Norway 4)</name>
    <dbReference type="NCBI Taxonomy" id="52561"/>
    <lineage>
        <taxon>Bacteria</taxon>
        <taxon>Pseudomonadati</taxon>
        <taxon>Thermodesulfobacteriota</taxon>
        <taxon>Desulfovibrionia</taxon>
        <taxon>Desulfovibrionales</taxon>
        <taxon>Desulfomicrobiaceae</taxon>
        <taxon>Desulfomicrobium</taxon>
    </lineage>
</organism>
<comment type="caution">
    <text evidence="7">The sequence shown here is derived from an EMBL/GenBank/DDBJ whole genome shotgun (WGS) entry which is preliminary data.</text>
</comment>
<dbReference type="NCBIfam" id="TIGR02454">
    <property type="entry name" value="ECF_T_CbiQ"/>
    <property type="match status" value="1"/>
</dbReference>
<evidence type="ECO:0000256" key="2">
    <source>
        <dbReference type="ARBA" id="ARBA00022475"/>
    </source>
</evidence>
<feature type="transmembrane region" description="Helical" evidence="6">
    <location>
        <begin position="230"/>
        <end position="249"/>
    </location>
</feature>
<dbReference type="InterPro" id="IPR003339">
    <property type="entry name" value="ABC/ECF_trnsptr_transmembrane"/>
</dbReference>
<protein>
    <submittedName>
        <fullName evidence="7">Cobalt/nickel transport system permease protein</fullName>
    </submittedName>
</protein>
<dbReference type="GO" id="GO:0006824">
    <property type="term" value="P:cobalt ion transport"/>
    <property type="evidence" value="ECO:0007669"/>
    <property type="project" value="InterPro"/>
</dbReference>
<sequence length="255" mass="28161">MFDEPFARGRSLVHDLDPRMRLAMAALFSVCVALLKDPLAAGAALIPAVTVLSLSAPPLHVLCKRVALVNVFILFLWLTVPLTMPGTPLATLGPLTASREGAELVLLATLKSNAILLTFLALVTTMDSPTMGHALDRLGVPSKLVFLFLFTYRYLHVIADEWQRLVTAARLRGFTPRTGMHTYRTIGNLLAMVLVNSFDRSSRVYQAMVLRGFQGRFVSVVRFKAQPKDAIFAFLWMAATAGIVLMDFFPEIRLV</sequence>
<gene>
    <name evidence="7" type="ORF">SAMN05421830_102176</name>
</gene>
<feature type="transmembrane region" description="Helical" evidence="6">
    <location>
        <begin position="66"/>
        <end position="84"/>
    </location>
</feature>
<dbReference type="CDD" id="cd16914">
    <property type="entry name" value="EcfT"/>
    <property type="match status" value="1"/>
</dbReference>
<name>A0A8G2C1J7_DESNO</name>
<dbReference type="GO" id="GO:0043190">
    <property type="term" value="C:ATP-binding cassette (ABC) transporter complex"/>
    <property type="evidence" value="ECO:0007669"/>
    <property type="project" value="InterPro"/>
</dbReference>
<reference evidence="7 8" key="1">
    <citation type="submission" date="2016-10" db="EMBL/GenBank/DDBJ databases">
        <authorList>
            <person name="Varghese N."/>
            <person name="Submissions S."/>
        </authorList>
    </citation>
    <scope>NUCLEOTIDE SEQUENCE [LARGE SCALE GENOMIC DNA]</scope>
    <source>
        <strain evidence="7 8">DSM 1741</strain>
    </source>
</reference>
<dbReference type="Proteomes" id="UP000199581">
    <property type="component" value="Unassembled WGS sequence"/>
</dbReference>
<dbReference type="PANTHER" id="PTHR34857:SF2">
    <property type="entry name" value="SLL0384 PROTEIN"/>
    <property type="match status" value="1"/>
</dbReference>
<dbReference type="RefSeq" id="WP_092189890.1">
    <property type="nucleotide sequence ID" value="NZ_FOTO01000002.1"/>
</dbReference>
<comment type="subcellular location">
    <subcellularLocation>
        <location evidence="1">Cell membrane</location>
        <topology evidence="1">Multi-pass membrane protein</topology>
    </subcellularLocation>
</comment>
<accession>A0A8G2C1J7</accession>
<dbReference type="Pfam" id="PF02361">
    <property type="entry name" value="CbiQ"/>
    <property type="match status" value="1"/>
</dbReference>
<dbReference type="InterPro" id="IPR012809">
    <property type="entry name" value="ECF_CbiQ"/>
</dbReference>
<keyword evidence="5 6" id="KW-0472">Membrane</keyword>
<evidence type="ECO:0000313" key="8">
    <source>
        <dbReference type="Proteomes" id="UP000199581"/>
    </source>
</evidence>
<evidence type="ECO:0000256" key="5">
    <source>
        <dbReference type="ARBA" id="ARBA00023136"/>
    </source>
</evidence>
<dbReference type="EMBL" id="FOTO01000002">
    <property type="protein sequence ID" value="SFL44240.1"/>
    <property type="molecule type" value="Genomic_DNA"/>
</dbReference>
<keyword evidence="2" id="KW-1003">Cell membrane</keyword>
<proteinExistence type="predicted"/>
<keyword evidence="3 6" id="KW-0812">Transmembrane</keyword>
<keyword evidence="4 6" id="KW-1133">Transmembrane helix</keyword>
<evidence type="ECO:0000313" key="7">
    <source>
        <dbReference type="EMBL" id="SFL44240.1"/>
    </source>
</evidence>
<evidence type="ECO:0000256" key="4">
    <source>
        <dbReference type="ARBA" id="ARBA00022989"/>
    </source>
</evidence>
<dbReference type="OrthoDB" id="4533at2"/>